<name>A0ABS8W4H8_DATST</name>
<evidence type="ECO:0000313" key="1">
    <source>
        <dbReference type="EMBL" id="MCE2055509.1"/>
    </source>
</evidence>
<comment type="caution">
    <text evidence="1">The sequence shown here is derived from an EMBL/GenBank/DDBJ whole genome shotgun (WGS) entry which is preliminary data.</text>
</comment>
<reference evidence="1 2" key="1">
    <citation type="journal article" date="2021" name="BMC Genomics">
        <title>Datura genome reveals duplications of psychoactive alkaloid biosynthetic genes and high mutation rate following tissue culture.</title>
        <authorList>
            <person name="Rajewski A."/>
            <person name="Carter-House D."/>
            <person name="Stajich J."/>
            <person name="Litt A."/>
        </authorList>
    </citation>
    <scope>NUCLEOTIDE SEQUENCE [LARGE SCALE GENOMIC DNA]</scope>
    <source>
        <strain evidence="1">AR-01</strain>
    </source>
</reference>
<accession>A0ABS8W4H8</accession>
<evidence type="ECO:0000313" key="2">
    <source>
        <dbReference type="Proteomes" id="UP000823775"/>
    </source>
</evidence>
<organism evidence="1 2">
    <name type="scientific">Datura stramonium</name>
    <name type="common">Jimsonweed</name>
    <name type="synonym">Common thornapple</name>
    <dbReference type="NCBI Taxonomy" id="4076"/>
    <lineage>
        <taxon>Eukaryota</taxon>
        <taxon>Viridiplantae</taxon>
        <taxon>Streptophyta</taxon>
        <taxon>Embryophyta</taxon>
        <taxon>Tracheophyta</taxon>
        <taxon>Spermatophyta</taxon>
        <taxon>Magnoliopsida</taxon>
        <taxon>eudicotyledons</taxon>
        <taxon>Gunneridae</taxon>
        <taxon>Pentapetalae</taxon>
        <taxon>asterids</taxon>
        <taxon>lamiids</taxon>
        <taxon>Solanales</taxon>
        <taxon>Solanaceae</taxon>
        <taxon>Solanoideae</taxon>
        <taxon>Datureae</taxon>
        <taxon>Datura</taxon>
    </lineage>
</organism>
<gene>
    <name evidence="1" type="ORF">HAX54_042779</name>
</gene>
<keyword evidence="2" id="KW-1185">Reference proteome</keyword>
<protein>
    <submittedName>
        <fullName evidence="1">Uncharacterized protein</fullName>
    </submittedName>
</protein>
<proteinExistence type="predicted"/>
<sequence length="118" mass="13644">MELLEMFIRQVMETKVCSVNVIGTVERMEQFEDEVYFLNDEKEGVLTNHSVVPSPLIEKKAKPLDTRIWESRSGKIPHTRVESVDEENMEQDYEAILFKDSVEAILLNRDSKGIEGLE</sequence>
<dbReference type="Proteomes" id="UP000823775">
    <property type="component" value="Unassembled WGS sequence"/>
</dbReference>
<dbReference type="EMBL" id="JACEIK010006327">
    <property type="protein sequence ID" value="MCE2055509.1"/>
    <property type="molecule type" value="Genomic_DNA"/>
</dbReference>